<gene>
    <name evidence="2" type="ORF">HAX54_044888</name>
</gene>
<evidence type="ECO:0000256" key="1">
    <source>
        <dbReference type="SAM" id="MobiDB-lite"/>
    </source>
</evidence>
<feature type="non-terminal residue" evidence="2">
    <location>
        <position position="1"/>
    </location>
</feature>
<keyword evidence="3" id="KW-1185">Reference proteome</keyword>
<reference evidence="2 3" key="1">
    <citation type="journal article" date="2021" name="BMC Genomics">
        <title>Datura genome reveals duplications of psychoactive alkaloid biosynthetic genes and high mutation rate following tissue culture.</title>
        <authorList>
            <person name="Rajewski A."/>
            <person name="Carter-House D."/>
            <person name="Stajich J."/>
            <person name="Litt A."/>
        </authorList>
    </citation>
    <scope>NUCLEOTIDE SEQUENCE [LARGE SCALE GENOMIC DNA]</scope>
    <source>
        <strain evidence="2">AR-01</strain>
    </source>
</reference>
<name>A0ABS8RPT2_DATST</name>
<dbReference type="EMBL" id="JACEIK010000069">
    <property type="protein sequence ID" value="MCD7448634.1"/>
    <property type="molecule type" value="Genomic_DNA"/>
</dbReference>
<feature type="compositionally biased region" description="Basic and acidic residues" evidence="1">
    <location>
        <begin position="78"/>
        <end position="90"/>
    </location>
</feature>
<feature type="region of interest" description="Disordered" evidence="1">
    <location>
        <begin position="42"/>
        <end position="90"/>
    </location>
</feature>
<sequence>VVLPHPNEAPWRKIRRRLEEEFGVFMTGKAFMGTKSSLFLEPMLRNPNGGVPKREDLKESENDDSCSQKEEEEQDYINVKEEENGSDTGAKKRVFEWNFGQNHRHVPNEKRCYPVVKRRLCKAGERKGENKLLEAREIKGTTQMNQSRKRKGEGGGSSFLLRVQLSDTLVKFFGNGENALPRAGCGNI</sequence>
<evidence type="ECO:0000313" key="2">
    <source>
        <dbReference type="EMBL" id="MCD7448634.1"/>
    </source>
</evidence>
<evidence type="ECO:0000313" key="3">
    <source>
        <dbReference type="Proteomes" id="UP000823775"/>
    </source>
</evidence>
<accession>A0ABS8RPT2</accession>
<proteinExistence type="predicted"/>
<comment type="caution">
    <text evidence="2">The sequence shown here is derived from an EMBL/GenBank/DDBJ whole genome shotgun (WGS) entry which is preliminary data.</text>
</comment>
<dbReference type="Proteomes" id="UP000823775">
    <property type="component" value="Unassembled WGS sequence"/>
</dbReference>
<protein>
    <submittedName>
        <fullName evidence="2">Uncharacterized protein</fullName>
    </submittedName>
</protein>
<organism evidence="2 3">
    <name type="scientific">Datura stramonium</name>
    <name type="common">Jimsonweed</name>
    <name type="synonym">Common thornapple</name>
    <dbReference type="NCBI Taxonomy" id="4076"/>
    <lineage>
        <taxon>Eukaryota</taxon>
        <taxon>Viridiplantae</taxon>
        <taxon>Streptophyta</taxon>
        <taxon>Embryophyta</taxon>
        <taxon>Tracheophyta</taxon>
        <taxon>Spermatophyta</taxon>
        <taxon>Magnoliopsida</taxon>
        <taxon>eudicotyledons</taxon>
        <taxon>Gunneridae</taxon>
        <taxon>Pentapetalae</taxon>
        <taxon>asterids</taxon>
        <taxon>lamiids</taxon>
        <taxon>Solanales</taxon>
        <taxon>Solanaceae</taxon>
        <taxon>Solanoideae</taxon>
        <taxon>Datureae</taxon>
        <taxon>Datura</taxon>
    </lineage>
</organism>